<sequence>MNRPIIFFIVLLTLILLFAGCKTLKVEKENQQPGHKIEYALEFNDNRYMSFKIKNHTMEDIELVTPTTRTFNFFLYKDGNVVWDSHKDDKTMTEQNWESHGMLKANGEGEIPIWYANISKDLNGIYDYEFYSTCDKLKDVPHLTGTLEFISGKFALDRVKVVK</sequence>
<comment type="caution">
    <text evidence="1">The sequence shown here is derived from an EMBL/GenBank/DDBJ whole genome shotgun (WGS) entry which is preliminary data.</text>
</comment>
<dbReference type="RefSeq" id="WP_134213741.1">
    <property type="nucleotide sequence ID" value="NZ_QFFZ01000017.1"/>
</dbReference>
<evidence type="ECO:0008006" key="3">
    <source>
        <dbReference type="Google" id="ProtNLM"/>
    </source>
</evidence>
<reference evidence="1 2" key="1">
    <citation type="journal article" date="2018" name="Environ. Microbiol.">
        <title>Novel energy conservation strategies and behaviour of Pelotomaculum schinkii driving syntrophic propionate catabolism.</title>
        <authorList>
            <person name="Hidalgo-Ahumada C.A.P."/>
            <person name="Nobu M.K."/>
            <person name="Narihiro T."/>
            <person name="Tamaki H."/>
            <person name="Liu W.T."/>
            <person name="Kamagata Y."/>
            <person name="Stams A.J.M."/>
            <person name="Imachi H."/>
            <person name="Sousa D.Z."/>
        </authorList>
    </citation>
    <scope>NUCLEOTIDE SEQUENCE [LARGE SCALE GENOMIC DNA]</scope>
    <source>
        <strain evidence="1 2">MGP</strain>
    </source>
</reference>
<dbReference type="InterPro" id="IPR038144">
    <property type="entry name" value="IPI"/>
</dbReference>
<evidence type="ECO:0000313" key="1">
    <source>
        <dbReference type="EMBL" id="TEB11198.1"/>
    </source>
</evidence>
<gene>
    <name evidence="1" type="ORF">Pmgp_01895</name>
</gene>
<evidence type="ECO:0000313" key="2">
    <source>
        <dbReference type="Proteomes" id="UP000297597"/>
    </source>
</evidence>
<accession>A0A4Y7RQA0</accession>
<name>A0A4Y7RQA0_9FIRM</name>
<dbReference type="Gene3D" id="2.60.40.2360">
    <property type="entry name" value="Intracellular proteinase inhibitor BsuPI"/>
    <property type="match status" value="1"/>
</dbReference>
<dbReference type="OrthoDB" id="1796792at2"/>
<keyword evidence="2" id="KW-1185">Reference proteome</keyword>
<organism evidence="1 2">
    <name type="scientific">Pelotomaculum propionicicum</name>
    <dbReference type="NCBI Taxonomy" id="258475"/>
    <lineage>
        <taxon>Bacteria</taxon>
        <taxon>Bacillati</taxon>
        <taxon>Bacillota</taxon>
        <taxon>Clostridia</taxon>
        <taxon>Eubacteriales</taxon>
        <taxon>Desulfotomaculaceae</taxon>
        <taxon>Pelotomaculum</taxon>
    </lineage>
</organism>
<dbReference type="EMBL" id="QFFZ01000017">
    <property type="protein sequence ID" value="TEB11198.1"/>
    <property type="molecule type" value="Genomic_DNA"/>
</dbReference>
<protein>
    <recommendedName>
        <fullName evidence="3">Intracellular proteinase inhibitor BsuPI domain-containing protein</fullName>
    </recommendedName>
</protein>
<dbReference type="PROSITE" id="PS51257">
    <property type="entry name" value="PROKAR_LIPOPROTEIN"/>
    <property type="match status" value="1"/>
</dbReference>
<dbReference type="Proteomes" id="UP000297597">
    <property type="component" value="Unassembled WGS sequence"/>
</dbReference>
<dbReference type="AlphaFoldDB" id="A0A4Y7RQA0"/>
<proteinExistence type="predicted"/>